<evidence type="ECO:0000313" key="1">
    <source>
        <dbReference type="EMBL" id="GAT12881.1"/>
    </source>
</evidence>
<dbReference type="EMBL" id="BCTA01000103">
    <property type="protein sequence ID" value="GAT12881.1"/>
    <property type="molecule type" value="Genomic_DNA"/>
</dbReference>
<keyword evidence="3" id="KW-1185">Reference proteome</keyword>
<evidence type="ECO:0000313" key="2">
    <source>
        <dbReference type="EMBL" id="MCV7026841.1"/>
    </source>
</evidence>
<gene>
    <name evidence="2" type="ORF">H7I77_26440</name>
    <name evidence="1" type="ORF">RMCN_6014</name>
</gene>
<comment type="caution">
    <text evidence="2">The sequence shown here is derived from an EMBL/GenBank/DDBJ whole genome shotgun (WGS) entry which is preliminary data.</text>
</comment>
<evidence type="ECO:0000313" key="4">
    <source>
        <dbReference type="Proteomes" id="UP001207528"/>
    </source>
</evidence>
<reference evidence="2" key="2">
    <citation type="submission" date="2020-07" db="EMBL/GenBank/DDBJ databases">
        <authorList>
            <person name="Pettersson B.M.F."/>
            <person name="Behra P.R.K."/>
            <person name="Ramesh M."/>
            <person name="Das S."/>
            <person name="Dasgupta S."/>
            <person name="Kirsebom L.A."/>
        </authorList>
    </citation>
    <scope>NUCLEOTIDE SEQUENCE</scope>
    <source>
        <strain evidence="2">DSM 44203</strain>
    </source>
</reference>
<dbReference type="RefSeq" id="WP_067396846.1">
    <property type="nucleotide sequence ID" value="NZ_BCTA01000103.1"/>
</dbReference>
<reference evidence="1 3" key="1">
    <citation type="journal article" date="2016" name="Genome Announc.">
        <title>Draft Genome Sequences of Five Rapidly Growing Mycobacterium Species, M. thermoresistibile, M. fortuitum subsp. acetamidolyticum, M. canariasense, M. brisbanense, and M. novocastrense.</title>
        <authorList>
            <person name="Katahira K."/>
            <person name="Ogura Y."/>
            <person name="Gotoh Y."/>
            <person name="Hayashi T."/>
        </authorList>
    </citation>
    <scope>NUCLEOTIDE SEQUENCE [LARGE SCALE GENOMIC DNA]</scope>
    <source>
        <strain evidence="1 3">JCM18114</strain>
    </source>
</reference>
<evidence type="ECO:0000313" key="3">
    <source>
        <dbReference type="Proteomes" id="UP000069773"/>
    </source>
</evidence>
<dbReference type="AlphaFoldDB" id="A0AAW5STH8"/>
<dbReference type="Proteomes" id="UP001207528">
    <property type="component" value="Unassembled WGS sequence"/>
</dbReference>
<dbReference type="EMBL" id="JACKTI010000072">
    <property type="protein sequence ID" value="MCV7026841.1"/>
    <property type="molecule type" value="Genomic_DNA"/>
</dbReference>
<organism evidence="2 4">
    <name type="scientific">Mycolicibacterium novocastrense</name>
    <name type="common">Mycobacterium novocastrense</name>
    <dbReference type="NCBI Taxonomy" id="59813"/>
    <lineage>
        <taxon>Bacteria</taxon>
        <taxon>Bacillati</taxon>
        <taxon>Actinomycetota</taxon>
        <taxon>Actinomycetes</taxon>
        <taxon>Mycobacteriales</taxon>
        <taxon>Mycobacteriaceae</taxon>
        <taxon>Mycolicibacterium</taxon>
    </lineage>
</organism>
<name>A0AAW5STH8_MYCNV</name>
<protein>
    <recommendedName>
        <fullName evidence="5">Flp pilus-assembly TadG-like N-terminal domain-containing protein</fullName>
    </recommendedName>
</protein>
<proteinExistence type="predicted"/>
<reference evidence="2" key="3">
    <citation type="journal article" date="2022" name="BMC Genomics">
        <title>Comparative genome analysis of mycobacteria focusing on tRNA and non-coding RNA.</title>
        <authorList>
            <person name="Behra P.R.K."/>
            <person name="Pettersson B.M.F."/>
            <person name="Ramesh M."/>
            <person name="Das S."/>
            <person name="Dasgupta S."/>
            <person name="Kirsebom L.A."/>
        </authorList>
    </citation>
    <scope>NUCLEOTIDE SEQUENCE</scope>
    <source>
        <strain evidence="2">DSM 44203</strain>
    </source>
</reference>
<sequence length="151" mass="16304">MFTALFAFVCIVYIGTTAASLLPAWKLSRVESGEADERLATAEDILAARAEFDRTMVRKGLLTCDRLELIRNGTRSRAVVTAMRPTGQALEDCREVELDVMVKRPGGGQFPARETALVPASALVKVSPGSIIDTYYRPGDETAVAICVAPV</sequence>
<dbReference type="Proteomes" id="UP000069773">
    <property type="component" value="Unassembled WGS sequence"/>
</dbReference>
<evidence type="ECO:0008006" key="5">
    <source>
        <dbReference type="Google" id="ProtNLM"/>
    </source>
</evidence>
<accession>A0AAW5STH8</accession>